<dbReference type="EMBL" id="CP151087">
    <property type="protein sequence ID" value="WZN56105.1"/>
    <property type="molecule type" value="Genomic_DNA"/>
</dbReference>
<dbReference type="Proteomes" id="UP001485301">
    <property type="component" value="Chromosome"/>
</dbReference>
<proteinExistence type="predicted"/>
<evidence type="ECO:0000313" key="1">
    <source>
        <dbReference type="EMBL" id="WZN56105.1"/>
    </source>
</evidence>
<evidence type="ECO:0000313" key="2">
    <source>
        <dbReference type="Proteomes" id="UP001485301"/>
    </source>
</evidence>
<accession>A0ACD5C2M6</accession>
<protein>
    <submittedName>
        <fullName evidence="1">Zeta toxin family protein</fullName>
    </submittedName>
</protein>
<keyword evidence="2" id="KW-1185">Reference proteome</keyword>
<organism evidence="1 2">
    <name type="scientific">Sphingobacterium thalpophilum</name>
    <dbReference type="NCBI Taxonomy" id="259"/>
    <lineage>
        <taxon>Bacteria</taxon>
        <taxon>Pseudomonadati</taxon>
        <taxon>Bacteroidota</taxon>
        <taxon>Sphingobacteriia</taxon>
        <taxon>Sphingobacteriales</taxon>
        <taxon>Sphingobacteriaceae</taxon>
        <taxon>Sphingobacterium</taxon>
    </lineage>
</organism>
<sequence>MPDLYIITGSNGAGKSTLGAEYLPEHIKSNNIIFDGDLLYTKELSRIFPKIVPSAKYARKEALDYVVQQFEEQTKHALENRLDYVYEGHFTNDETWETPKLFKKSGYRIYLLFFGLENTELSQFRVTERVTDGGHYVDPQTLENNFFGNLEKLNDHFHFIDELTIVDTSDLKHTILLKLSDGKIEYSVEKDELPEWFTTYMPVIAALI</sequence>
<gene>
    <name evidence="1" type="ORF">AACH28_00895</name>
</gene>
<reference evidence="1" key="1">
    <citation type="submission" date="2024-04" db="EMBL/GenBank/DDBJ databases">
        <title>Complete genome sequence of Sphingobacterium thalpophiium BAA-1094.</title>
        <authorList>
            <person name="Adaikpoh B.I."/>
        </authorList>
    </citation>
    <scope>NUCLEOTIDE SEQUENCE</scope>
    <source>
        <strain evidence="1">BAA-1094</strain>
    </source>
</reference>
<name>A0ACD5C2M6_9SPHI</name>